<evidence type="ECO:0000313" key="3">
    <source>
        <dbReference type="Proteomes" id="UP001162060"/>
    </source>
</evidence>
<dbReference type="Proteomes" id="UP001162060">
    <property type="component" value="Unassembled WGS sequence"/>
</dbReference>
<evidence type="ECO:0000313" key="2">
    <source>
        <dbReference type="EMBL" id="CAK7930993.1"/>
    </source>
</evidence>
<comment type="caution">
    <text evidence="2">The sequence shown here is derived from an EMBL/GenBank/DDBJ whole genome shotgun (WGS) entry which is preliminary data.</text>
</comment>
<gene>
    <name evidence="2" type="ORF">PM001_LOCUS16143</name>
</gene>
<dbReference type="AlphaFoldDB" id="A0AAV1UBB9"/>
<dbReference type="EMBL" id="CAKLBY020000171">
    <property type="protein sequence ID" value="CAK7930993.1"/>
    <property type="molecule type" value="Genomic_DNA"/>
</dbReference>
<proteinExistence type="predicted"/>
<feature type="region of interest" description="Disordered" evidence="1">
    <location>
        <begin position="252"/>
        <end position="326"/>
    </location>
</feature>
<name>A0AAV1UBB9_9STRA</name>
<reference evidence="2" key="1">
    <citation type="submission" date="2024-01" db="EMBL/GenBank/DDBJ databases">
        <authorList>
            <person name="Webb A."/>
        </authorList>
    </citation>
    <scope>NUCLEOTIDE SEQUENCE</scope>
    <source>
        <strain evidence="2">Pm1</strain>
    </source>
</reference>
<organism evidence="2 3">
    <name type="scientific">Peronospora matthiolae</name>
    <dbReference type="NCBI Taxonomy" id="2874970"/>
    <lineage>
        <taxon>Eukaryota</taxon>
        <taxon>Sar</taxon>
        <taxon>Stramenopiles</taxon>
        <taxon>Oomycota</taxon>
        <taxon>Peronosporomycetes</taxon>
        <taxon>Peronosporales</taxon>
        <taxon>Peronosporaceae</taxon>
        <taxon>Peronospora</taxon>
    </lineage>
</organism>
<sequence>MESADSHGSHGDAFEPYDLDIDGVRRPHLATTEAIMGEGFAMQRIRMSAIADLKEFSGRNHNDDRARSWLRKVTSAFLRDQTPDSENCLVFGDLLTGPARNWYLQLSRLTRNKGKELLESFLPQYCGRGISAGRQYYHACKRADETPLEYLCRLNVAGMRAKIHLKDGTVADRRKHVEHYIETVDDHNLAMQLTLLRLDDVDTRELTLHTYERMQKRKGNFTIISGKFRPRSASPYSLSPSKPARAVRAIHVGGERSSSESDTNSAESDEEQRRVYSATAADHMKDRGSVCPTKPITNDRERDHERAEGHKSCTHCGSKRHDDKGC</sequence>
<protein>
    <recommendedName>
        <fullName evidence="4">Retrotransposon gag domain-containing protein</fullName>
    </recommendedName>
</protein>
<evidence type="ECO:0008006" key="4">
    <source>
        <dbReference type="Google" id="ProtNLM"/>
    </source>
</evidence>
<evidence type="ECO:0000256" key="1">
    <source>
        <dbReference type="SAM" id="MobiDB-lite"/>
    </source>
</evidence>
<feature type="compositionally biased region" description="Basic and acidic residues" evidence="1">
    <location>
        <begin position="297"/>
        <end position="311"/>
    </location>
</feature>
<accession>A0AAV1UBB9</accession>